<feature type="region of interest" description="Disordered" evidence="1">
    <location>
        <begin position="270"/>
        <end position="296"/>
    </location>
</feature>
<feature type="region of interest" description="Disordered" evidence="1">
    <location>
        <begin position="386"/>
        <end position="421"/>
    </location>
</feature>
<feature type="compositionally biased region" description="Polar residues" evidence="1">
    <location>
        <begin position="32"/>
        <end position="46"/>
    </location>
</feature>
<proteinExistence type="predicted"/>
<dbReference type="AlphaFoldDB" id="A0A9N8VIN9"/>
<gene>
    <name evidence="2" type="ORF">DEBURN_LOCUS2441</name>
</gene>
<evidence type="ECO:0000256" key="1">
    <source>
        <dbReference type="SAM" id="MobiDB-lite"/>
    </source>
</evidence>
<protein>
    <submittedName>
        <fullName evidence="2">9117_t:CDS:1</fullName>
    </submittedName>
</protein>
<feature type="region of interest" description="Disordered" evidence="1">
    <location>
        <begin position="1"/>
        <end position="92"/>
    </location>
</feature>
<dbReference type="EMBL" id="CAJVPK010000133">
    <property type="protein sequence ID" value="CAG8456441.1"/>
    <property type="molecule type" value="Genomic_DNA"/>
</dbReference>
<feature type="compositionally biased region" description="Basic and acidic residues" evidence="1">
    <location>
        <begin position="342"/>
        <end position="352"/>
    </location>
</feature>
<feature type="compositionally biased region" description="Polar residues" evidence="1">
    <location>
        <begin position="75"/>
        <end position="92"/>
    </location>
</feature>
<dbReference type="OrthoDB" id="2555519at2759"/>
<name>A0A9N8VIN9_9GLOM</name>
<sequence>MTDHSNPVKTRKIRVKNSAKLDIIVQPPTPLMRSNTMPGKSSTSNGIPRVPRSKTLGLPEKEKARSDDGFHSDSDSNQSAHSVNSNLSTHSSMSYYNRAPSIKSDTIIRVRSKSSLGSASSDLSEKSHLDNLNLATLAANRQLQVDKQAEEARKNRKIADLEISIKSLISINSELDAANKKLNSEIIELKRKLQINDSIKSEIHDDELSEATELAKDVRFFKIYLMTDKLLQDAQEALALDSSKLIGSRVLTNAEIAETNFDNSEIEIKLEQQHDSDDTTNTTIPSTEKSTESKDRVQEVIKQLLTIAKQDNDNRNSKPPQPEIKVMLLYELQELLGYGDEESSKNMKENRRSLPNLPSENYFHDNEGDSDNAKFYRRLSSPIFKTNTMNNNRSDNDVNPLKAKNLHPHGAESGRPSFWASSLGLLNPWKERDK</sequence>
<comment type="caution">
    <text evidence="2">The sequence shown here is derived from an EMBL/GenBank/DDBJ whole genome shotgun (WGS) entry which is preliminary data.</text>
</comment>
<dbReference type="Proteomes" id="UP000789706">
    <property type="component" value="Unassembled WGS sequence"/>
</dbReference>
<evidence type="ECO:0000313" key="3">
    <source>
        <dbReference type="Proteomes" id="UP000789706"/>
    </source>
</evidence>
<organism evidence="2 3">
    <name type="scientific">Diversispora eburnea</name>
    <dbReference type="NCBI Taxonomy" id="1213867"/>
    <lineage>
        <taxon>Eukaryota</taxon>
        <taxon>Fungi</taxon>
        <taxon>Fungi incertae sedis</taxon>
        <taxon>Mucoromycota</taxon>
        <taxon>Glomeromycotina</taxon>
        <taxon>Glomeromycetes</taxon>
        <taxon>Diversisporales</taxon>
        <taxon>Diversisporaceae</taxon>
        <taxon>Diversispora</taxon>
    </lineage>
</organism>
<evidence type="ECO:0000313" key="2">
    <source>
        <dbReference type="EMBL" id="CAG8456441.1"/>
    </source>
</evidence>
<feature type="region of interest" description="Disordered" evidence="1">
    <location>
        <begin position="340"/>
        <end position="369"/>
    </location>
</feature>
<keyword evidence="3" id="KW-1185">Reference proteome</keyword>
<reference evidence="2" key="1">
    <citation type="submission" date="2021-06" db="EMBL/GenBank/DDBJ databases">
        <authorList>
            <person name="Kallberg Y."/>
            <person name="Tangrot J."/>
            <person name="Rosling A."/>
        </authorList>
    </citation>
    <scope>NUCLEOTIDE SEQUENCE</scope>
    <source>
        <strain evidence="2">AZ414A</strain>
    </source>
</reference>
<feature type="compositionally biased region" description="Basic and acidic residues" evidence="1">
    <location>
        <begin position="59"/>
        <end position="74"/>
    </location>
</feature>
<accession>A0A9N8VIN9</accession>
<feature type="compositionally biased region" description="Polar residues" evidence="1">
    <location>
        <begin position="279"/>
        <end position="288"/>
    </location>
</feature>